<feature type="site" description="Transition state stabilizer" evidence="7">
    <location>
        <position position="22"/>
    </location>
</feature>
<dbReference type="PANTHER" id="PTHR32125">
    <property type="entry name" value="2-C-METHYL-D-ERYTHRITOL 4-PHOSPHATE CYTIDYLYLTRANSFERASE, CHLOROPLASTIC"/>
    <property type="match status" value="1"/>
</dbReference>
<dbReference type="STRING" id="263852.SAMN02745116_00026"/>
<dbReference type="InterPro" id="IPR029044">
    <property type="entry name" value="Nucleotide-diphossugar_trans"/>
</dbReference>
<dbReference type="EMBL" id="FUXI01000001">
    <property type="protein sequence ID" value="SJZ36343.1"/>
    <property type="molecule type" value="Genomic_DNA"/>
</dbReference>
<evidence type="ECO:0000256" key="7">
    <source>
        <dbReference type="HAMAP-Rule" id="MF_00108"/>
    </source>
</evidence>
<comment type="pathway">
    <text evidence="2 7">Isoprenoid biosynthesis; isopentenyl diphosphate biosynthesis via DXP pathway; isopentenyl diphosphate from 1-deoxy-D-xylulose 5-phosphate: step 2/6.</text>
</comment>
<dbReference type="CDD" id="cd02516">
    <property type="entry name" value="CDP-ME_synthetase"/>
    <property type="match status" value="1"/>
</dbReference>
<gene>
    <name evidence="7" type="primary">ispD</name>
    <name evidence="8" type="ORF">SAMN02745116_00026</name>
</gene>
<evidence type="ECO:0000256" key="6">
    <source>
        <dbReference type="ARBA" id="ARBA00023229"/>
    </source>
</evidence>
<dbReference type="InterPro" id="IPR001228">
    <property type="entry name" value="IspD"/>
</dbReference>
<evidence type="ECO:0000256" key="5">
    <source>
        <dbReference type="ARBA" id="ARBA00022695"/>
    </source>
</evidence>
<dbReference type="InterPro" id="IPR034683">
    <property type="entry name" value="IspD/TarI"/>
</dbReference>
<reference evidence="8 9" key="1">
    <citation type="submission" date="2017-02" db="EMBL/GenBank/DDBJ databases">
        <authorList>
            <person name="Peterson S.W."/>
        </authorList>
    </citation>
    <scope>NUCLEOTIDE SEQUENCE [LARGE SCALE GENOMIC DNA]</scope>
    <source>
        <strain evidence="8 9">ATCC BAA-1030</strain>
    </source>
</reference>
<dbReference type="InterPro" id="IPR050088">
    <property type="entry name" value="IspD/TarI_cytidylyltransf_bact"/>
</dbReference>
<keyword evidence="9" id="KW-1185">Reference proteome</keyword>
<keyword evidence="4 7" id="KW-0808">Transferase</keyword>
<evidence type="ECO:0000256" key="4">
    <source>
        <dbReference type="ARBA" id="ARBA00022679"/>
    </source>
</evidence>
<dbReference type="UniPathway" id="UPA00056">
    <property type="reaction ID" value="UER00093"/>
</dbReference>
<accession>A0A1T4K1T8</accession>
<evidence type="ECO:0000313" key="9">
    <source>
        <dbReference type="Proteomes" id="UP000190328"/>
    </source>
</evidence>
<feature type="site" description="Transition state stabilizer" evidence="7">
    <location>
        <position position="15"/>
    </location>
</feature>
<comment type="similarity">
    <text evidence="3 7">Belongs to the IspD/TarI cytidylyltransferase family. IspD subfamily.</text>
</comment>
<dbReference type="FunFam" id="3.90.550.10:FF:000003">
    <property type="entry name" value="2-C-methyl-D-erythritol 4-phosphate cytidylyltransferase"/>
    <property type="match status" value="1"/>
</dbReference>
<dbReference type="AlphaFoldDB" id="A0A1T4K1T8"/>
<evidence type="ECO:0000313" key="8">
    <source>
        <dbReference type="EMBL" id="SJZ36343.1"/>
    </source>
</evidence>
<feature type="site" description="Positions MEP for the nucleophilic attack" evidence="7">
    <location>
        <position position="209"/>
    </location>
</feature>
<dbReference type="GO" id="GO:0050518">
    <property type="term" value="F:2-C-methyl-D-erythritol 4-phosphate cytidylyltransferase activity"/>
    <property type="evidence" value="ECO:0007669"/>
    <property type="project" value="UniProtKB-UniRule"/>
</dbReference>
<keyword evidence="5 7" id="KW-0548">Nucleotidyltransferase</keyword>
<dbReference type="HAMAP" id="MF_00108">
    <property type="entry name" value="IspD"/>
    <property type="match status" value="1"/>
</dbReference>
<dbReference type="EC" id="2.7.7.60" evidence="7"/>
<dbReference type="GO" id="GO:0019288">
    <property type="term" value="P:isopentenyl diphosphate biosynthetic process, methylerythritol 4-phosphate pathway"/>
    <property type="evidence" value="ECO:0007669"/>
    <property type="project" value="UniProtKB-UniRule"/>
</dbReference>
<dbReference type="Pfam" id="PF01128">
    <property type="entry name" value="IspD"/>
    <property type="match status" value="1"/>
</dbReference>
<keyword evidence="6 7" id="KW-0414">Isoprene biosynthesis</keyword>
<evidence type="ECO:0000256" key="1">
    <source>
        <dbReference type="ARBA" id="ARBA00001282"/>
    </source>
</evidence>
<evidence type="ECO:0000256" key="2">
    <source>
        <dbReference type="ARBA" id="ARBA00004787"/>
    </source>
</evidence>
<dbReference type="OrthoDB" id="9806837at2"/>
<dbReference type="RefSeq" id="WP_078806003.1">
    <property type="nucleotide sequence ID" value="NZ_FUXI01000001.1"/>
</dbReference>
<name>A0A1T4K1T8_9ENTE</name>
<organism evidence="8 9">
    <name type="scientific">Pilibacter termitis</name>
    <dbReference type="NCBI Taxonomy" id="263852"/>
    <lineage>
        <taxon>Bacteria</taxon>
        <taxon>Bacillati</taxon>
        <taxon>Bacillota</taxon>
        <taxon>Bacilli</taxon>
        <taxon>Lactobacillales</taxon>
        <taxon>Enterococcaceae</taxon>
        <taxon>Pilibacter</taxon>
    </lineage>
</organism>
<comment type="function">
    <text evidence="7">Catalyzes the formation of 4-diphosphocytidyl-2-C-methyl-D-erythritol from CTP and 2-C-methyl-D-erythritol 4-phosphate (MEP).</text>
</comment>
<dbReference type="SUPFAM" id="SSF53448">
    <property type="entry name" value="Nucleotide-diphospho-sugar transferases"/>
    <property type="match status" value="1"/>
</dbReference>
<protein>
    <recommendedName>
        <fullName evidence="7">2-C-methyl-D-erythritol 4-phosphate cytidylyltransferase</fullName>
        <ecNumber evidence="7">2.7.7.60</ecNumber>
    </recommendedName>
    <alternativeName>
        <fullName evidence="7">4-diphosphocytidyl-2C-methyl-D-erythritol synthase</fullName>
    </alternativeName>
    <alternativeName>
        <fullName evidence="7">MEP cytidylyltransferase</fullName>
        <shortName evidence="7">MCT</shortName>
    </alternativeName>
</protein>
<dbReference type="NCBIfam" id="TIGR00453">
    <property type="entry name" value="ispD"/>
    <property type="match status" value="1"/>
</dbReference>
<dbReference type="PANTHER" id="PTHR32125:SF4">
    <property type="entry name" value="2-C-METHYL-D-ERYTHRITOL 4-PHOSPHATE CYTIDYLYLTRANSFERASE, CHLOROPLASTIC"/>
    <property type="match status" value="1"/>
</dbReference>
<comment type="catalytic activity">
    <reaction evidence="1 7">
        <text>2-C-methyl-D-erythritol 4-phosphate + CTP + H(+) = 4-CDP-2-C-methyl-D-erythritol + diphosphate</text>
        <dbReference type="Rhea" id="RHEA:13429"/>
        <dbReference type="ChEBI" id="CHEBI:15378"/>
        <dbReference type="ChEBI" id="CHEBI:33019"/>
        <dbReference type="ChEBI" id="CHEBI:37563"/>
        <dbReference type="ChEBI" id="CHEBI:57823"/>
        <dbReference type="ChEBI" id="CHEBI:58262"/>
        <dbReference type="EC" id="2.7.7.60"/>
    </reaction>
</comment>
<evidence type="ECO:0000256" key="3">
    <source>
        <dbReference type="ARBA" id="ARBA00009789"/>
    </source>
</evidence>
<feature type="site" description="Positions MEP for the nucleophilic attack" evidence="7">
    <location>
        <position position="151"/>
    </location>
</feature>
<dbReference type="Gene3D" id="3.90.550.10">
    <property type="entry name" value="Spore Coat Polysaccharide Biosynthesis Protein SpsA, Chain A"/>
    <property type="match status" value="1"/>
</dbReference>
<sequence>MKYEAILLAAGSGKRMESEENKVFLELGNRAILSYSIDLFLADEKCVHLILVGKTSEMSELKKLVPQSKKAVSFVVGGSERQYSVYAGVKAIKNDENAILVHDGARPFVRKEQIDDLCLALEENHAVLLGVPVKDTIKSVFNKKVAKTVPREALYGAQTPQMIRGQMFYQGHLWAEEDDFLGTDDVSLVEEYFPEATIEMVNGSYENIKLTTPEDLILGEAILNNKRAKGEENG</sequence>
<dbReference type="PROSITE" id="PS01295">
    <property type="entry name" value="ISPD"/>
    <property type="match status" value="1"/>
</dbReference>
<dbReference type="Proteomes" id="UP000190328">
    <property type="component" value="Unassembled WGS sequence"/>
</dbReference>
<dbReference type="InterPro" id="IPR018294">
    <property type="entry name" value="ISPD_synthase_CS"/>
</dbReference>
<proteinExistence type="inferred from homology"/>